<keyword evidence="16" id="KW-1185">Reference proteome</keyword>
<keyword evidence="8 13" id="KW-1133">Transmembrane helix</keyword>
<dbReference type="PANTHER" id="PTHR11537">
    <property type="entry name" value="VOLTAGE-GATED POTASSIUM CHANNEL"/>
    <property type="match status" value="1"/>
</dbReference>
<dbReference type="Pfam" id="PF00520">
    <property type="entry name" value="Ion_trans"/>
    <property type="match status" value="1"/>
</dbReference>
<dbReference type="Gene3D" id="1.10.287.70">
    <property type="match status" value="1"/>
</dbReference>
<evidence type="ECO:0000256" key="9">
    <source>
        <dbReference type="ARBA" id="ARBA00023065"/>
    </source>
</evidence>
<evidence type="ECO:0000313" key="16">
    <source>
        <dbReference type="Proteomes" id="UP001042704"/>
    </source>
</evidence>
<evidence type="ECO:0000259" key="14">
    <source>
        <dbReference type="Pfam" id="PF00520"/>
    </source>
</evidence>
<evidence type="ECO:0000256" key="12">
    <source>
        <dbReference type="SAM" id="MobiDB-lite"/>
    </source>
</evidence>
<protein>
    <submittedName>
        <fullName evidence="15">Ion transporter</fullName>
    </submittedName>
</protein>
<sequence>MSRYRLYNILEGTDEGGTAGKVFNTFIVALIVANVAAVVLGTDAFLYLRYQFFFDWFEIFSVAIFTAEYALRLWTAPCNPGFVGPGGRVRFAASPMAIIDLVAILPFYLPMIIPLDLRVLRMLRLLRVFRLFKLYRYSEALKMLERVVKAEKEALVVVGFVLVVLLVLTSTVMYCVEHNAQPEAFSSIPMAMWWAVATLTTVGYGDVYPITPFGKLLGGFIAILGIGMFALPAGILASAFGDEIKNRHEKKRICPHCGRCIDDQPGSEEEYVSGAEDGLTQPGQPDASH</sequence>
<feature type="domain" description="Ion transport" evidence="14">
    <location>
        <begin position="21"/>
        <end position="244"/>
    </location>
</feature>
<dbReference type="GO" id="GO:0001508">
    <property type="term" value="P:action potential"/>
    <property type="evidence" value="ECO:0007669"/>
    <property type="project" value="TreeGrafter"/>
</dbReference>
<dbReference type="GeneID" id="76423305"/>
<feature type="transmembrane region" description="Helical" evidence="13">
    <location>
        <begin position="217"/>
        <end position="241"/>
    </location>
</feature>
<evidence type="ECO:0000256" key="10">
    <source>
        <dbReference type="ARBA" id="ARBA00023136"/>
    </source>
</evidence>
<dbReference type="RefSeq" id="WP_265581893.1">
    <property type="nucleotide sequence ID" value="NZ_CP036172.1"/>
</dbReference>
<evidence type="ECO:0000256" key="7">
    <source>
        <dbReference type="ARBA" id="ARBA00022958"/>
    </source>
</evidence>
<evidence type="ECO:0000256" key="4">
    <source>
        <dbReference type="ARBA" id="ARBA00022692"/>
    </source>
</evidence>
<proteinExistence type="predicted"/>
<dbReference type="SUPFAM" id="SSF81324">
    <property type="entry name" value="Voltage-gated potassium channels"/>
    <property type="match status" value="1"/>
</dbReference>
<keyword evidence="10 13" id="KW-0472">Membrane</keyword>
<name>A0A8A3S332_9EURY</name>
<feature type="transmembrane region" description="Helical" evidence="13">
    <location>
        <begin position="188"/>
        <end position="205"/>
    </location>
</feature>
<evidence type="ECO:0000256" key="8">
    <source>
        <dbReference type="ARBA" id="ARBA00022989"/>
    </source>
</evidence>
<feature type="transmembrane region" description="Helical" evidence="13">
    <location>
        <begin position="52"/>
        <end position="71"/>
    </location>
</feature>
<feature type="transmembrane region" description="Helical" evidence="13">
    <location>
        <begin position="154"/>
        <end position="176"/>
    </location>
</feature>
<gene>
    <name evidence="15" type="ORF">RJ40_03030</name>
</gene>
<accession>A0A8A3S332</accession>
<feature type="region of interest" description="Disordered" evidence="12">
    <location>
        <begin position="264"/>
        <end position="289"/>
    </location>
</feature>
<dbReference type="Gene3D" id="1.20.120.350">
    <property type="entry name" value="Voltage-gated potassium channels. Chain C"/>
    <property type="match status" value="1"/>
</dbReference>
<keyword evidence="7" id="KW-0630">Potassium</keyword>
<dbReference type="Proteomes" id="UP001042704">
    <property type="component" value="Chromosome"/>
</dbReference>
<dbReference type="FunFam" id="1.10.287.70:FF:000028">
    <property type="entry name" value="potassium voltage-gated channel subfamily D member 3"/>
    <property type="match status" value="1"/>
</dbReference>
<dbReference type="AlphaFoldDB" id="A0A8A3S332"/>
<dbReference type="InterPro" id="IPR003937">
    <property type="entry name" value="K_chnl_volt-dep_KCNQ"/>
</dbReference>
<dbReference type="InterPro" id="IPR005821">
    <property type="entry name" value="Ion_trans_dom"/>
</dbReference>
<evidence type="ECO:0000313" key="15">
    <source>
        <dbReference type="EMBL" id="QSZ66545.1"/>
    </source>
</evidence>
<comment type="subcellular location">
    <subcellularLocation>
        <location evidence="1">Membrane</location>
        <topology evidence="1">Multi-pass membrane protein</topology>
    </subcellularLocation>
</comment>
<feature type="transmembrane region" description="Helical" evidence="13">
    <location>
        <begin position="21"/>
        <end position="40"/>
    </location>
</feature>
<evidence type="ECO:0000256" key="2">
    <source>
        <dbReference type="ARBA" id="ARBA00022448"/>
    </source>
</evidence>
<dbReference type="PRINTS" id="PR00169">
    <property type="entry name" value="KCHANNEL"/>
</dbReference>
<reference evidence="15" key="1">
    <citation type="journal article" date="2001" name="Int. J. Syst. Evol. Microbiol.">
        <title>Methanofollis aquaemaris sp. nov., a methanogen isolated from an aquaculture fish pond.</title>
        <authorList>
            <person name="Lai M.C."/>
            <person name="Chen S.C."/>
        </authorList>
    </citation>
    <scope>NUCLEOTIDE SEQUENCE</scope>
    <source>
        <strain evidence="15">N2F9704</strain>
    </source>
</reference>
<keyword evidence="3" id="KW-0633">Potassium transport</keyword>
<dbReference type="KEGG" id="maqe:RJ40_03030"/>
<feature type="transmembrane region" description="Helical" evidence="13">
    <location>
        <begin position="91"/>
        <end position="113"/>
    </location>
</feature>
<evidence type="ECO:0000256" key="1">
    <source>
        <dbReference type="ARBA" id="ARBA00004141"/>
    </source>
</evidence>
<evidence type="ECO:0000256" key="6">
    <source>
        <dbReference type="ARBA" id="ARBA00022882"/>
    </source>
</evidence>
<keyword evidence="5" id="KW-0631">Potassium channel</keyword>
<keyword evidence="11" id="KW-0407">Ion channel</keyword>
<keyword evidence="4 13" id="KW-0812">Transmembrane</keyword>
<keyword evidence="2" id="KW-0813">Transport</keyword>
<reference evidence="15" key="2">
    <citation type="submission" date="2019-02" db="EMBL/GenBank/DDBJ databases">
        <authorList>
            <person name="Chen S.-C."/>
            <person name="Chien H.-H."/>
            <person name="Lai M.-C."/>
        </authorList>
    </citation>
    <scope>NUCLEOTIDE SEQUENCE</scope>
    <source>
        <strain evidence="15">N2F9704</strain>
    </source>
</reference>
<dbReference type="InterPro" id="IPR027359">
    <property type="entry name" value="Volt_channel_dom_sf"/>
</dbReference>
<evidence type="ECO:0000256" key="5">
    <source>
        <dbReference type="ARBA" id="ARBA00022826"/>
    </source>
</evidence>
<evidence type="ECO:0000256" key="13">
    <source>
        <dbReference type="SAM" id="Phobius"/>
    </source>
</evidence>
<dbReference type="EMBL" id="CP036172">
    <property type="protein sequence ID" value="QSZ66545.1"/>
    <property type="molecule type" value="Genomic_DNA"/>
</dbReference>
<dbReference type="PANTHER" id="PTHR11537:SF254">
    <property type="entry name" value="POTASSIUM VOLTAGE-GATED CHANNEL PROTEIN SHAB"/>
    <property type="match status" value="1"/>
</dbReference>
<dbReference type="GO" id="GO:0008076">
    <property type="term" value="C:voltage-gated potassium channel complex"/>
    <property type="evidence" value="ECO:0007669"/>
    <property type="project" value="InterPro"/>
</dbReference>
<dbReference type="PRINTS" id="PR01459">
    <property type="entry name" value="KCNQCHANNEL"/>
</dbReference>
<dbReference type="GO" id="GO:0005249">
    <property type="term" value="F:voltage-gated potassium channel activity"/>
    <property type="evidence" value="ECO:0007669"/>
    <property type="project" value="InterPro"/>
</dbReference>
<evidence type="ECO:0000256" key="3">
    <source>
        <dbReference type="ARBA" id="ARBA00022538"/>
    </source>
</evidence>
<keyword evidence="6" id="KW-0851">Voltage-gated channel</keyword>
<dbReference type="InterPro" id="IPR028325">
    <property type="entry name" value="VG_K_chnl"/>
</dbReference>
<evidence type="ECO:0000256" key="11">
    <source>
        <dbReference type="ARBA" id="ARBA00023303"/>
    </source>
</evidence>
<organism evidence="15 16">
    <name type="scientific">Methanofollis aquaemaris</name>
    <dbReference type="NCBI Taxonomy" id="126734"/>
    <lineage>
        <taxon>Archaea</taxon>
        <taxon>Methanobacteriati</taxon>
        <taxon>Methanobacteriota</taxon>
        <taxon>Stenosarchaea group</taxon>
        <taxon>Methanomicrobia</taxon>
        <taxon>Methanomicrobiales</taxon>
        <taxon>Methanomicrobiaceae</taxon>
        <taxon>Methanofollis</taxon>
    </lineage>
</organism>
<keyword evidence="9" id="KW-0406">Ion transport</keyword>